<dbReference type="GO" id="GO:0052621">
    <property type="term" value="F:diguanylate cyclase activity"/>
    <property type="evidence" value="ECO:0007669"/>
    <property type="project" value="UniProtKB-EC"/>
</dbReference>
<keyword evidence="3" id="KW-0472">Membrane</keyword>
<dbReference type="InterPro" id="IPR050469">
    <property type="entry name" value="Diguanylate_Cyclase"/>
</dbReference>
<dbReference type="CDD" id="cd01949">
    <property type="entry name" value="GGDEF"/>
    <property type="match status" value="1"/>
</dbReference>
<feature type="transmembrane region" description="Helical" evidence="3">
    <location>
        <begin position="100"/>
        <end position="120"/>
    </location>
</feature>
<dbReference type="Gene3D" id="3.30.70.270">
    <property type="match status" value="1"/>
</dbReference>
<proteinExistence type="predicted"/>
<comment type="catalytic activity">
    <reaction evidence="2">
        <text>2 GTP = 3',3'-c-di-GMP + 2 diphosphate</text>
        <dbReference type="Rhea" id="RHEA:24898"/>
        <dbReference type="ChEBI" id="CHEBI:33019"/>
        <dbReference type="ChEBI" id="CHEBI:37565"/>
        <dbReference type="ChEBI" id="CHEBI:58805"/>
        <dbReference type="EC" id="2.7.7.65"/>
    </reaction>
</comment>
<protein>
    <recommendedName>
        <fullName evidence="1">diguanylate cyclase</fullName>
        <ecNumber evidence="1">2.7.7.65</ecNumber>
    </recommendedName>
</protein>
<dbReference type="PANTHER" id="PTHR45138:SF9">
    <property type="entry name" value="DIGUANYLATE CYCLASE DGCM-RELATED"/>
    <property type="match status" value="1"/>
</dbReference>
<accession>A0ABU2ZVB4</accession>
<dbReference type="NCBIfam" id="TIGR00254">
    <property type="entry name" value="GGDEF"/>
    <property type="match status" value="1"/>
</dbReference>
<organism evidence="5 6">
    <name type="scientific">Glaciecola petra</name>
    <dbReference type="NCBI Taxonomy" id="3075602"/>
    <lineage>
        <taxon>Bacteria</taxon>
        <taxon>Pseudomonadati</taxon>
        <taxon>Pseudomonadota</taxon>
        <taxon>Gammaproteobacteria</taxon>
        <taxon>Alteromonadales</taxon>
        <taxon>Alteromonadaceae</taxon>
        <taxon>Glaciecola</taxon>
    </lineage>
</organism>
<gene>
    <name evidence="5" type="ORF">RM552_15790</name>
</gene>
<comment type="caution">
    <text evidence="5">The sequence shown here is derived from an EMBL/GenBank/DDBJ whole genome shotgun (WGS) entry which is preliminary data.</text>
</comment>
<feature type="transmembrane region" description="Helical" evidence="3">
    <location>
        <begin position="126"/>
        <end position="142"/>
    </location>
</feature>
<dbReference type="InterPro" id="IPR043128">
    <property type="entry name" value="Rev_trsase/Diguanyl_cyclase"/>
</dbReference>
<sequence length="386" mass="43785">MSCTSMPITHYVVNIKATRTQYLRGMNNQATNKDQSVGASKRPEFWQVQIKTTQLAALTDIAFFFIFYVLDSPILAWFNIISVAMYVSAYYAIKRRNNKLAVILIFTEVLVHAAIGVVLIGWNSGFHYYLLIFIPALCLSSSRRNAIFALTLLFAYYVTLSMLSWSSNPIQPINAVALNFVHVFNLSVVFSLFSYLSFFYLGTVKKAQKKLHKMATTDPLTTLYNRRHLNVLADIEVERAKRYKNAFCVMLIDIDHFKTINDNHGHEVGDKVLVCVADILIAKMREKDIIARWGGEEFLIILPSLSSNEARISAERVQAELADYNWNAALGFDLQTTMSAGISHYKEKEDLNAAIARADHALYRSKANGRNRIEIEELDAENKARA</sequence>
<dbReference type="SMART" id="SM00267">
    <property type="entry name" value="GGDEF"/>
    <property type="match status" value="1"/>
</dbReference>
<evidence type="ECO:0000256" key="1">
    <source>
        <dbReference type="ARBA" id="ARBA00012528"/>
    </source>
</evidence>
<keyword evidence="6" id="KW-1185">Reference proteome</keyword>
<keyword evidence="3" id="KW-0812">Transmembrane</keyword>
<name>A0ABU2ZVB4_9ALTE</name>
<feature type="transmembrane region" description="Helical" evidence="3">
    <location>
        <begin position="147"/>
        <end position="165"/>
    </location>
</feature>
<dbReference type="SUPFAM" id="SSF55073">
    <property type="entry name" value="Nucleotide cyclase"/>
    <property type="match status" value="1"/>
</dbReference>
<dbReference type="PANTHER" id="PTHR45138">
    <property type="entry name" value="REGULATORY COMPONENTS OF SENSORY TRANSDUCTION SYSTEM"/>
    <property type="match status" value="1"/>
</dbReference>
<dbReference type="EMBL" id="JAVRHX010000006">
    <property type="protein sequence ID" value="MDT0596316.1"/>
    <property type="molecule type" value="Genomic_DNA"/>
</dbReference>
<dbReference type="PROSITE" id="PS50887">
    <property type="entry name" value="GGDEF"/>
    <property type="match status" value="1"/>
</dbReference>
<dbReference type="Proteomes" id="UP001253545">
    <property type="component" value="Unassembled WGS sequence"/>
</dbReference>
<dbReference type="RefSeq" id="WP_311369839.1">
    <property type="nucleotide sequence ID" value="NZ_JAVRHX010000006.1"/>
</dbReference>
<keyword evidence="5" id="KW-0548">Nucleotidyltransferase</keyword>
<dbReference type="EC" id="2.7.7.65" evidence="1"/>
<dbReference type="Pfam" id="PF00990">
    <property type="entry name" value="GGDEF"/>
    <property type="match status" value="1"/>
</dbReference>
<keyword evidence="5" id="KW-0808">Transferase</keyword>
<feature type="transmembrane region" description="Helical" evidence="3">
    <location>
        <begin position="76"/>
        <end position="93"/>
    </location>
</feature>
<evidence type="ECO:0000259" key="4">
    <source>
        <dbReference type="PROSITE" id="PS50887"/>
    </source>
</evidence>
<evidence type="ECO:0000256" key="2">
    <source>
        <dbReference type="ARBA" id="ARBA00034247"/>
    </source>
</evidence>
<feature type="transmembrane region" description="Helical" evidence="3">
    <location>
        <begin position="177"/>
        <end position="201"/>
    </location>
</feature>
<dbReference type="InterPro" id="IPR029787">
    <property type="entry name" value="Nucleotide_cyclase"/>
</dbReference>
<feature type="domain" description="GGDEF" evidence="4">
    <location>
        <begin position="245"/>
        <end position="378"/>
    </location>
</feature>
<evidence type="ECO:0000313" key="5">
    <source>
        <dbReference type="EMBL" id="MDT0596316.1"/>
    </source>
</evidence>
<dbReference type="InterPro" id="IPR000160">
    <property type="entry name" value="GGDEF_dom"/>
</dbReference>
<keyword evidence="3" id="KW-1133">Transmembrane helix</keyword>
<evidence type="ECO:0000313" key="6">
    <source>
        <dbReference type="Proteomes" id="UP001253545"/>
    </source>
</evidence>
<evidence type="ECO:0000256" key="3">
    <source>
        <dbReference type="SAM" id="Phobius"/>
    </source>
</evidence>
<reference evidence="5 6" key="1">
    <citation type="submission" date="2023-09" db="EMBL/GenBank/DDBJ databases">
        <authorList>
            <person name="Rey-Velasco X."/>
        </authorList>
    </citation>
    <scope>NUCLEOTIDE SEQUENCE [LARGE SCALE GENOMIC DNA]</scope>
    <source>
        <strain evidence="5 6">P117</strain>
    </source>
</reference>